<gene>
    <name evidence="1" type="ORF">FHX78_112362</name>
</gene>
<name>A0A561TE68_9ACTN</name>
<sequence length="47" mass="5287">MSVRPARKAIDWLWTVGLGRSDYRSTAGKVAAGRRKELAMRRVTGRV</sequence>
<evidence type="ECO:0000313" key="1">
    <source>
        <dbReference type="EMBL" id="TWF85410.1"/>
    </source>
</evidence>
<evidence type="ECO:0000313" key="2">
    <source>
        <dbReference type="Proteomes" id="UP000316603"/>
    </source>
</evidence>
<dbReference type="EMBL" id="VIWV01000001">
    <property type="protein sequence ID" value="TWF85410.1"/>
    <property type="molecule type" value="Genomic_DNA"/>
</dbReference>
<protein>
    <submittedName>
        <fullName evidence="1">Uncharacterized protein</fullName>
    </submittedName>
</protein>
<dbReference type="Proteomes" id="UP000316603">
    <property type="component" value="Unassembled WGS sequence"/>
</dbReference>
<keyword evidence="2" id="KW-1185">Reference proteome</keyword>
<proteinExistence type="predicted"/>
<dbReference type="AlphaFoldDB" id="A0A561TE68"/>
<reference evidence="1 2" key="1">
    <citation type="submission" date="2019-06" db="EMBL/GenBank/DDBJ databases">
        <title>Sequencing the genomes of 1000 actinobacteria strains.</title>
        <authorList>
            <person name="Klenk H.-P."/>
        </authorList>
    </citation>
    <scope>NUCLEOTIDE SEQUENCE [LARGE SCALE GENOMIC DNA]</scope>
    <source>
        <strain evidence="1 2">DSM 41695</strain>
    </source>
</reference>
<comment type="caution">
    <text evidence="1">The sequence shown here is derived from an EMBL/GenBank/DDBJ whole genome shotgun (WGS) entry which is preliminary data.</text>
</comment>
<accession>A0A561TE68</accession>
<organism evidence="1 2">
    <name type="scientific">Streptomyces capillispiralis</name>
    <dbReference type="NCBI Taxonomy" id="68182"/>
    <lineage>
        <taxon>Bacteria</taxon>
        <taxon>Bacillati</taxon>
        <taxon>Actinomycetota</taxon>
        <taxon>Actinomycetes</taxon>
        <taxon>Kitasatosporales</taxon>
        <taxon>Streptomycetaceae</taxon>
        <taxon>Streptomyces</taxon>
    </lineage>
</organism>